<feature type="compositionally biased region" description="Basic residues" evidence="7">
    <location>
        <begin position="384"/>
        <end position="397"/>
    </location>
</feature>
<organism evidence="9 10">
    <name type="scientific">Saccoglossus kowalevskii</name>
    <name type="common">Acorn worm</name>
    <dbReference type="NCBI Taxonomy" id="10224"/>
    <lineage>
        <taxon>Eukaryota</taxon>
        <taxon>Metazoa</taxon>
        <taxon>Hemichordata</taxon>
        <taxon>Enteropneusta</taxon>
        <taxon>Harrimaniidae</taxon>
        <taxon>Saccoglossus</taxon>
    </lineage>
</organism>
<feature type="region of interest" description="Disordered" evidence="7">
    <location>
        <begin position="173"/>
        <end position="208"/>
    </location>
</feature>
<feature type="compositionally biased region" description="Polar residues" evidence="7">
    <location>
        <begin position="614"/>
        <end position="627"/>
    </location>
</feature>
<dbReference type="PROSITE" id="PS50118">
    <property type="entry name" value="HMG_BOX_2"/>
    <property type="match status" value="1"/>
</dbReference>
<feature type="compositionally biased region" description="Basic residues" evidence="7">
    <location>
        <begin position="275"/>
        <end position="284"/>
    </location>
</feature>
<dbReference type="SMART" id="SM00398">
    <property type="entry name" value="HMG"/>
    <property type="match status" value="1"/>
</dbReference>
<keyword evidence="5 6" id="KW-0539">Nucleus</keyword>
<feature type="compositionally biased region" description="Low complexity" evidence="7">
    <location>
        <begin position="174"/>
        <end position="186"/>
    </location>
</feature>
<gene>
    <name evidence="10" type="primary">LOC100313559</name>
</gene>
<keyword evidence="9" id="KW-1185">Reference proteome</keyword>
<keyword evidence="1" id="KW-0597">Phosphoprotein</keyword>
<sequence>MKCYSQIMATEIIQPISIKEEIPPPVSLEEDDDDDLNDDRPVRRPMNAFLLFCKRHRSLVKERHPWLDNRSATKMLADMWAVLEGGEKEKYLELARQCKAAFLKAYPDYKWCGTSKTQINTPSSPTVTTRKMQADSTIDDKGCKDASITPGKLADPADMGGLNLLLMAGEQALSPSSQNTSNNSSPESKKSEISAKNENNNTSSSYRGNQSTLFEFAQMCSEQASYKQEPKDGTTNKAGEQTVNQNSASSNKKAGTVSPTESANESKINSETRTERKKKKKSKKHSDDGKQNKDTEKKRKKNKHLKPSSESEEKSTEKPKKRKKNRPEEKMKKKKTTKQEENKMDDSESANEESVDIALKTGKAESEPEHELDESEPEDSKSGNRCRKSSRSCKGQRYKQFVSGGMLHDLQRPERPFNCKRPWKADFTSYSDEDDPTVDLESKAAKRRRAAAARRRRVSESCVGGSREGRSQGERRSLDVLDYADFDFKAKLDSLPQFTLDQFKPKSKSQTRKKCTNMYKNAVFVRKGNSDDIVFDKDLHHFANDDGDSGDRERMMPQLTGSQKRKARKRSITHIVRTTSSDGFSKVTITTPSTTDPGPTGSHKRRNSTGDICKQTQSLRQNSQQKT</sequence>
<evidence type="ECO:0000256" key="1">
    <source>
        <dbReference type="ARBA" id="ARBA00022553"/>
    </source>
</evidence>
<feature type="region of interest" description="Disordered" evidence="7">
    <location>
        <begin position="542"/>
        <end position="627"/>
    </location>
</feature>
<dbReference type="InterPro" id="IPR009071">
    <property type="entry name" value="HMG_box_dom"/>
</dbReference>
<evidence type="ECO:0000256" key="6">
    <source>
        <dbReference type="PROSITE-ProRule" id="PRU00267"/>
    </source>
</evidence>
<name>A0ABM0MN39_SACKO</name>
<accession>A0ABM0MN39</accession>
<dbReference type="SUPFAM" id="SSF47095">
    <property type="entry name" value="HMG-box"/>
    <property type="match status" value="1"/>
</dbReference>
<feature type="DNA-binding region" description="HMG box" evidence="6">
    <location>
        <begin position="42"/>
        <end position="110"/>
    </location>
</feature>
<evidence type="ECO:0000256" key="7">
    <source>
        <dbReference type="SAM" id="MobiDB-lite"/>
    </source>
</evidence>
<feature type="compositionally biased region" description="Basic residues" evidence="7">
    <location>
        <begin position="563"/>
        <end position="572"/>
    </location>
</feature>
<dbReference type="InterPro" id="IPR049523">
    <property type="entry name" value="BBX_HMG-box"/>
</dbReference>
<evidence type="ECO:0000256" key="5">
    <source>
        <dbReference type="ARBA" id="ARBA00023242"/>
    </source>
</evidence>
<feature type="compositionally biased region" description="Basic residues" evidence="7">
    <location>
        <begin position="445"/>
        <end position="457"/>
    </location>
</feature>
<dbReference type="PANTHER" id="PTHR13059">
    <property type="entry name" value="HMG-BOX TRANSCRIPTION FACTOR BBX"/>
    <property type="match status" value="1"/>
</dbReference>
<dbReference type="PANTHER" id="PTHR13059:SF10">
    <property type="entry name" value="HMG BOX TRANSCRIPTION FACTOR BBX"/>
    <property type="match status" value="1"/>
</dbReference>
<feature type="compositionally biased region" description="Basic and acidic residues" evidence="7">
    <location>
        <begin position="326"/>
        <end position="346"/>
    </location>
</feature>
<evidence type="ECO:0000256" key="2">
    <source>
        <dbReference type="ARBA" id="ARBA00023015"/>
    </source>
</evidence>
<dbReference type="Gene3D" id="1.10.30.10">
    <property type="entry name" value="High mobility group box domain"/>
    <property type="match status" value="1"/>
</dbReference>
<dbReference type="InterPro" id="IPR036910">
    <property type="entry name" value="HMG_box_dom_sf"/>
</dbReference>
<feature type="compositionally biased region" description="Polar residues" evidence="7">
    <location>
        <begin position="119"/>
        <end position="136"/>
    </location>
</feature>
<reference evidence="10" key="1">
    <citation type="submission" date="2025-08" db="UniProtKB">
        <authorList>
            <consortium name="RefSeq"/>
        </authorList>
    </citation>
    <scope>IDENTIFICATION</scope>
    <source>
        <tissue evidence="10">Testes</tissue>
    </source>
</reference>
<protein>
    <submittedName>
        <fullName evidence="10">HMG box transcription factor BBX</fullName>
    </submittedName>
</protein>
<feature type="region of interest" description="Disordered" evidence="7">
    <location>
        <begin position="224"/>
        <end position="475"/>
    </location>
</feature>
<dbReference type="InterPro" id="IPR052412">
    <property type="entry name" value="CC-Dev_Transcription_Reg"/>
</dbReference>
<feature type="compositionally biased region" description="Polar residues" evidence="7">
    <location>
        <begin position="196"/>
        <end position="208"/>
    </location>
</feature>
<keyword evidence="4" id="KW-0804">Transcription</keyword>
<keyword evidence="3 6" id="KW-0238">DNA-binding</keyword>
<evidence type="ECO:0000256" key="3">
    <source>
        <dbReference type="ARBA" id="ARBA00023125"/>
    </source>
</evidence>
<feature type="compositionally biased region" description="Basic and acidic residues" evidence="7">
    <location>
        <begin position="542"/>
        <end position="555"/>
    </location>
</feature>
<evidence type="ECO:0000256" key="4">
    <source>
        <dbReference type="ARBA" id="ARBA00023163"/>
    </source>
</evidence>
<dbReference type="RefSeq" id="XP_006821430.1">
    <property type="nucleotide sequence ID" value="XM_006821367.1"/>
</dbReference>
<feature type="compositionally biased region" description="Basic and acidic residues" evidence="7">
    <location>
        <begin position="285"/>
        <end position="297"/>
    </location>
</feature>
<dbReference type="GeneID" id="100313559"/>
<keyword evidence="2" id="KW-0805">Transcription regulation</keyword>
<feature type="compositionally biased region" description="Basic and acidic residues" evidence="7">
    <location>
        <begin position="307"/>
        <end position="318"/>
    </location>
</feature>
<dbReference type="InterPro" id="IPR019102">
    <property type="entry name" value="TF_HMG_box_BBX_DUF2028"/>
</dbReference>
<feature type="compositionally biased region" description="Polar residues" evidence="7">
    <location>
        <begin position="235"/>
        <end position="267"/>
    </location>
</feature>
<dbReference type="Pfam" id="PF00505">
    <property type="entry name" value="HMG_box"/>
    <property type="match status" value="1"/>
</dbReference>
<evidence type="ECO:0000313" key="10">
    <source>
        <dbReference type="RefSeq" id="XP_006821430.1"/>
    </source>
</evidence>
<dbReference type="Pfam" id="PF09667">
    <property type="entry name" value="DUF2028"/>
    <property type="match status" value="1"/>
</dbReference>
<dbReference type="CDD" id="cd21989">
    <property type="entry name" value="HMG-box_HBP2"/>
    <property type="match status" value="1"/>
</dbReference>
<dbReference type="Proteomes" id="UP000694865">
    <property type="component" value="Unplaced"/>
</dbReference>
<proteinExistence type="predicted"/>
<feature type="region of interest" description="Disordered" evidence="7">
    <location>
        <begin position="119"/>
        <end position="154"/>
    </location>
</feature>
<evidence type="ECO:0000259" key="8">
    <source>
        <dbReference type="PROSITE" id="PS50118"/>
    </source>
</evidence>
<feature type="domain" description="HMG box" evidence="8">
    <location>
        <begin position="42"/>
        <end position="110"/>
    </location>
</feature>
<feature type="compositionally biased region" description="Low complexity" evidence="7">
    <location>
        <begin position="588"/>
        <end position="601"/>
    </location>
</feature>
<evidence type="ECO:0000313" key="9">
    <source>
        <dbReference type="Proteomes" id="UP000694865"/>
    </source>
</evidence>